<evidence type="ECO:0000313" key="2">
    <source>
        <dbReference type="Proteomes" id="UP000275846"/>
    </source>
</evidence>
<dbReference type="Proteomes" id="UP000275846">
    <property type="component" value="Unassembled WGS sequence"/>
</dbReference>
<accession>A0A183SAU9</accession>
<evidence type="ECO:0000313" key="3">
    <source>
        <dbReference type="WBParaSite" id="SSLN_0000140101-mRNA-1"/>
    </source>
</evidence>
<keyword evidence="2" id="KW-1185">Reference proteome</keyword>
<name>A0A183SAU9_SCHSO</name>
<protein>
    <submittedName>
        <fullName evidence="1 3">Uncharacterized protein</fullName>
    </submittedName>
</protein>
<proteinExistence type="predicted"/>
<evidence type="ECO:0000313" key="1">
    <source>
        <dbReference type="EMBL" id="VDL87516.1"/>
    </source>
</evidence>
<dbReference type="EMBL" id="UYSU01002568">
    <property type="protein sequence ID" value="VDL87516.1"/>
    <property type="molecule type" value="Genomic_DNA"/>
</dbReference>
<organism evidence="3">
    <name type="scientific">Schistocephalus solidus</name>
    <name type="common">Tapeworm</name>
    <dbReference type="NCBI Taxonomy" id="70667"/>
    <lineage>
        <taxon>Eukaryota</taxon>
        <taxon>Metazoa</taxon>
        <taxon>Spiralia</taxon>
        <taxon>Lophotrochozoa</taxon>
        <taxon>Platyhelminthes</taxon>
        <taxon>Cestoda</taxon>
        <taxon>Eucestoda</taxon>
        <taxon>Diphyllobothriidea</taxon>
        <taxon>Diphyllobothriidae</taxon>
        <taxon>Schistocephalus</taxon>
    </lineage>
</organism>
<dbReference type="WBParaSite" id="SSLN_0000140101-mRNA-1">
    <property type="protein sequence ID" value="SSLN_0000140101-mRNA-1"/>
    <property type="gene ID" value="SSLN_0000140101"/>
</dbReference>
<reference evidence="1 2" key="2">
    <citation type="submission" date="2018-11" db="EMBL/GenBank/DDBJ databases">
        <authorList>
            <consortium name="Pathogen Informatics"/>
        </authorList>
    </citation>
    <scope>NUCLEOTIDE SEQUENCE [LARGE SCALE GENOMIC DNA]</scope>
    <source>
        <strain evidence="1 2">NST_G2</strain>
    </source>
</reference>
<reference evidence="3" key="1">
    <citation type="submission" date="2016-06" db="UniProtKB">
        <authorList>
            <consortium name="WormBaseParasite"/>
        </authorList>
    </citation>
    <scope>IDENTIFICATION</scope>
</reference>
<sequence>MAPRSWASPSDHTPGNCHDWRAKLGEGLRFFVCLHSQCLCSLPPALSHLQSSLPSPISAPPSTSPLTLLPTVEKVVRREQQQSRRRMGWLSSPIYGHHSLPPHGGGGYKRCLKQMLGLTTAAADRGSQTSIHAVEKL</sequence>
<dbReference type="AlphaFoldDB" id="A0A183SAU9"/>
<gene>
    <name evidence="1" type="ORF">SSLN_LOCUS1347</name>
</gene>